<evidence type="ECO:0000313" key="3">
    <source>
        <dbReference type="Proteomes" id="UP001219934"/>
    </source>
</evidence>
<gene>
    <name evidence="2" type="ORF">JOQ06_018040</name>
</gene>
<dbReference type="Proteomes" id="UP001219934">
    <property type="component" value="Unassembled WGS sequence"/>
</dbReference>
<feature type="compositionally biased region" description="Polar residues" evidence="1">
    <location>
        <begin position="49"/>
        <end position="59"/>
    </location>
</feature>
<organism evidence="2 3">
    <name type="scientific">Pogonophryne albipinna</name>
    <dbReference type="NCBI Taxonomy" id="1090488"/>
    <lineage>
        <taxon>Eukaryota</taxon>
        <taxon>Metazoa</taxon>
        <taxon>Chordata</taxon>
        <taxon>Craniata</taxon>
        <taxon>Vertebrata</taxon>
        <taxon>Euteleostomi</taxon>
        <taxon>Actinopterygii</taxon>
        <taxon>Neopterygii</taxon>
        <taxon>Teleostei</taxon>
        <taxon>Neoteleostei</taxon>
        <taxon>Acanthomorphata</taxon>
        <taxon>Eupercaria</taxon>
        <taxon>Perciformes</taxon>
        <taxon>Notothenioidei</taxon>
        <taxon>Pogonophryne</taxon>
    </lineage>
</organism>
<reference evidence="2" key="1">
    <citation type="submission" date="2022-11" db="EMBL/GenBank/DDBJ databases">
        <title>Chromosome-level genome of Pogonophryne albipinna.</title>
        <authorList>
            <person name="Jo E."/>
        </authorList>
    </citation>
    <scope>NUCLEOTIDE SEQUENCE</scope>
    <source>
        <strain evidence="2">SGF0006</strain>
        <tissue evidence="2">Muscle</tissue>
    </source>
</reference>
<name>A0AAD6F962_9TELE</name>
<comment type="caution">
    <text evidence="2">The sequence shown here is derived from an EMBL/GenBank/DDBJ whole genome shotgun (WGS) entry which is preliminary data.</text>
</comment>
<sequence length="73" mass="8596">RQRYFGQEVQTFHLAVRKRSKQLDPYIKKGQQAVIEPASQQAAVGVKTEQIQDQQNRRNSAALYHRGWERTDR</sequence>
<accession>A0AAD6F962</accession>
<feature type="non-terminal residue" evidence="2">
    <location>
        <position position="73"/>
    </location>
</feature>
<evidence type="ECO:0000256" key="1">
    <source>
        <dbReference type="SAM" id="MobiDB-lite"/>
    </source>
</evidence>
<protein>
    <submittedName>
        <fullName evidence="2">Uncharacterized protein</fullName>
    </submittedName>
</protein>
<keyword evidence="3" id="KW-1185">Reference proteome</keyword>
<proteinExistence type="predicted"/>
<dbReference type="EMBL" id="JAPTMU010000021">
    <property type="protein sequence ID" value="KAJ4925305.1"/>
    <property type="molecule type" value="Genomic_DNA"/>
</dbReference>
<evidence type="ECO:0000313" key="2">
    <source>
        <dbReference type="EMBL" id="KAJ4925305.1"/>
    </source>
</evidence>
<dbReference type="AlphaFoldDB" id="A0AAD6F962"/>
<feature type="region of interest" description="Disordered" evidence="1">
    <location>
        <begin position="49"/>
        <end position="73"/>
    </location>
</feature>